<evidence type="ECO:0000256" key="1">
    <source>
        <dbReference type="SAM" id="SignalP"/>
    </source>
</evidence>
<feature type="signal peptide" evidence="1">
    <location>
        <begin position="1"/>
        <end position="21"/>
    </location>
</feature>
<evidence type="ECO:0000313" key="5">
    <source>
        <dbReference type="Proteomes" id="UP001152485"/>
    </source>
</evidence>
<dbReference type="Proteomes" id="UP001152485">
    <property type="component" value="Unassembled WGS sequence"/>
</dbReference>
<dbReference type="Proteomes" id="UP001152467">
    <property type="component" value="Unassembled WGS sequence"/>
</dbReference>
<gene>
    <name evidence="2" type="ORF">PSECIP111854_02423</name>
    <name evidence="3" type="ORF">PSECIP111951_03095</name>
</gene>
<dbReference type="SUPFAM" id="SSF53474">
    <property type="entry name" value="alpha/beta-Hydrolases"/>
    <property type="match status" value="1"/>
</dbReference>
<keyword evidence="4" id="KW-1185">Reference proteome</keyword>
<proteinExistence type="predicted"/>
<dbReference type="Pfam" id="PF12048">
    <property type="entry name" value="DUF3530"/>
    <property type="match status" value="1"/>
</dbReference>
<feature type="chain" id="PRO_5040816759" description="DUF3530 domain-containing protein" evidence="1">
    <location>
        <begin position="22"/>
        <end position="285"/>
    </location>
</feature>
<accession>A0A9W4QZ76</accession>
<dbReference type="RefSeq" id="WP_261594391.1">
    <property type="nucleotide sequence ID" value="NZ_CAMAPC010000008.1"/>
</dbReference>
<dbReference type="AlphaFoldDB" id="A0A9W4QZ76"/>
<protein>
    <recommendedName>
        <fullName evidence="6">DUF3530 domain-containing protein</fullName>
    </recommendedName>
</protein>
<evidence type="ECO:0008006" key="6">
    <source>
        <dbReference type="Google" id="ProtNLM"/>
    </source>
</evidence>
<reference evidence="2 5" key="1">
    <citation type="submission" date="2022-07" db="EMBL/GenBank/DDBJ databases">
        <authorList>
            <person name="Criscuolo A."/>
        </authorList>
    </citation>
    <scope>NUCLEOTIDE SEQUENCE</scope>
    <source>
        <strain evidence="5">CIP 111951</strain>
        <strain evidence="2">CIP111854</strain>
        <strain evidence="3">CIP111951</strain>
    </source>
</reference>
<evidence type="ECO:0000313" key="3">
    <source>
        <dbReference type="EMBL" id="CAH9064291.1"/>
    </source>
</evidence>
<comment type="caution">
    <text evidence="2">The sequence shown here is derived from an EMBL/GenBank/DDBJ whole genome shotgun (WGS) entry which is preliminary data.</text>
</comment>
<dbReference type="InterPro" id="IPR022529">
    <property type="entry name" value="DUF3530"/>
</dbReference>
<dbReference type="EMBL" id="CAMAPD010000016">
    <property type="protein sequence ID" value="CAH9064291.1"/>
    <property type="molecule type" value="Genomic_DNA"/>
</dbReference>
<organism evidence="2 4">
    <name type="scientific">Pseudoalteromonas holothuriae</name>
    <dbReference type="NCBI Taxonomy" id="2963714"/>
    <lineage>
        <taxon>Bacteria</taxon>
        <taxon>Pseudomonadati</taxon>
        <taxon>Pseudomonadota</taxon>
        <taxon>Gammaproteobacteria</taxon>
        <taxon>Alteromonadales</taxon>
        <taxon>Pseudoalteromonadaceae</taxon>
        <taxon>Pseudoalteromonas</taxon>
    </lineage>
</organism>
<evidence type="ECO:0000313" key="4">
    <source>
        <dbReference type="Proteomes" id="UP001152467"/>
    </source>
</evidence>
<evidence type="ECO:0000313" key="2">
    <source>
        <dbReference type="EMBL" id="CAH9059521.1"/>
    </source>
</evidence>
<name>A0A9W4QZ76_9GAMM</name>
<dbReference type="InterPro" id="IPR029058">
    <property type="entry name" value="AB_hydrolase_fold"/>
</dbReference>
<dbReference type="EMBL" id="CAMAPC010000008">
    <property type="protein sequence ID" value="CAH9059521.1"/>
    <property type="molecule type" value="Genomic_DNA"/>
</dbReference>
<sequence>MSFVTCVLCVLVLTISGTSDAASAQFVMPEPSVTIEQRDLVKYFPDKLIELETDEGKILTLFSPYMSASKRGVAIILPGAGQGPLSVHGLSYLSQALTDDGFDTYAVQTPHLNWQADLLQVDPITTQNEEAAEADYTGPWSEPMLNDYKEQLLASFDVLYNQLQMTNQEQLVVIAHGVSAGVFSEYLASLPNIRIDAFVTVSAQLPNTKRNKHLPAVLSLVSPPLLDIIYSQDTQSILDNAKQRIRWVKRNNKYDYRQRELFGISTEPRQHQRLRKELDGFLRQL</sequence>
<keyword evidence="1" id="KW-0732">Signal</keyword>